<dbReference type="Proteomes" id="UP000550736">
    <property type="component" value="Unassembled WGS sequence"/>
</dbReference>
<feature type="transmembrane region" description="Helical" evidence="1">
    <location>
        <begin position="91"/>
        <end position="111"/>
    </location>
</feature>
<accession>A0A7X9WGM5</accession>
<protein>
    <recommendedName>
        <fullName evidence="6">Permease</fullName>
    </recommendedName>
</protein>
<dbReference type="Proteomes" id="UP000538955">
    <property type="component" value="Unassembled WGS sequence"/>
</dbReference>
<evidence type="ECO:0000256" key="1">
    <source>
        <dbReference type="SAM" id="Phobius"/>
    </source>
</evidence>
<evidence type="ECO:0008006" key="6">
    <source>
        <dbReference type="Google" id="ProtNLM"/>
    </source>
</evidence>
<organism evidence="3 5">
    <name type="scientific">Staphylococcus capitis</name>
    <dbReference type="NCBI Taxonomy" id="29388"/>
    <lineage>
        <taxon>Bacteria</taxon>
        <taxon>Bacillati</taxon>
        <taxon>Bacillota</taxon>
        <taxon>Bacilli</taxon>
        <taxon>Bacillales</taxon>
        <taxon>Staphylococcaceae</taxon>
        <taxon>Staphylococcus</taxon>
    </lineage>
</organism>
<evidence type="ECO:0000313" key="5">
    <source>
        <dbReference type="Proteomes" id="UP000550736"/>
    </source>
</evidence>
<evidence type="ECO:0000313" key="2">
    <source>
        <dbReference type="EMBL" id="NMK55105.1"/>
    </source>
</evidence>
<reference evidence="4 5" key="1">
    <citation type="submission" date="2020-04" db="EMBL/GenBank/DDBJ databases">
        <title>The Epidemiology and Molecular Characteristics of Linezolid-Resistant Staphylococcus capitis in Huashan Hospital, Shanghai.</title>
        <authorList>
            <person name="Ding L."/>
            <person name="Li P."/>
            <person name="Yang Y."/>
            <person name="Lin D."/>
            <person name="Xu X."/>
        </authorList>
    </citation>
    <scope>NUCLEOTIDE SEQUENCE [LARGE SCALE GENOMIC DNA]</scope>
    <source>
        <strain evidence="3 5">12-86</strain>
        <strain evidence="2 4">17-84</strain>
    </source>
</reference>
<proteinExistence type="predicted"/>
<feature type="transmembrane region" description="Helical" evidence="1">
    <location>
        <begin position="7"/>
        <end position="25"/>
    </location>
</feature>
<name>A0A7X9WGM5_STACP</name>
<keyword evidence="4" id="KW-1185">Reference proteome</keyword>
<keyword evidence="1" id="KW-0472">Membrane</keyword>
<feature type="transmembrane region" description="Helical" evidence="1">
    <location>
        <begin position="37"/>
        <end position="57"/>
    </location>
</feature>
<keyword evidence="1" id="KW-0812">Transmembrane</keyword>
<dbReference type="EMBL" id="JABBLX010000044">
    <property type="protein sequence ID" value="NMK98435.1"/>
    <property type="molecule type" value="Genomic_DNA"/>
</dbReference>
<dbReference type="AlphaFoldDB" id="A0A7X9WGM5"/>
<evidence type="ECO:0000313" key="3">
    <source>
        <dbReference type="EMBL" id="NMK98435.1"/>
    </source>
</evidence>
<evidence type="ECO:0000313" key="4">
    <source>
        <dbReference type="Proteomes" id="UP000538955"/>
    </source>
</evidence>
<keyword evidence="1" id="KW-1133">Transmembrane helix</keyword>
<dbReference type="EMBL" id="JABBMI010000080">
    <property type="protein sequence ID" value="NMK55105.1"/>
    <property type="molecule type" value="Genomic_DNA"/>
</dbReference>
<feature type="transmembrane region" description="Helical" evidence="1">
    <location>
        <begin position="66"/>
        <end position="85"/>
    </location>
</feature>
<sequence length="135" mass="15400">MKNGVKMTLAILGVFLIICEFFYGIPFLGGSVILSFGWQPLLLNAFLYLIITIILLVDTQNSIKPMVIIPILGIVGSFIAFIPVVGMVVHWILFFLMIFFVFIVLSAPTYLPNKDARVIYTQYKNDNREKEEIHR</sequence>
<comment type="caution">
    <text evidence="3">The sequence shown here is derived from an EMBL/GenBank/DDBJ whole genome shotgun (WGS) entry which is preliminary data.</text>
</comment>
<gene>
    <name evidence="3" type="ORF">HHM13_10220</name>
    <name evidence="2" type="ORF">HHM24_10290</name>
</gene>
<dbReference type="RefSeq" id="WP_002432654.1">
    <property type="nucleotide sequence ID" value="NZ_CBCPJN010000006.1"/>
</dbReference>